<reference evidence="2 4" key="1">
    <citation type="submission" date="2019-09" db="EMBL/GenBank/DDBJ databases">
        <title>Taxonomic organization of the family Brucellaceae based on a phylogenomic approach.</title>
        <authorList>
            <person name="Leclercq S."/>
            <person name="Cloeckaert A."/>
            <person name="Zygmunt M.S."/>
        </authorList>
    </citation>
    <scope>NUCLEOTIDE SEQUENCE [LARGE SCALE GENOMIC DNA]</scope>
    <source>
        <strain evidence="2 4">LMG 18957</strain>
    </source>
</reference>
<sequence length="296" mass="32239">MTAESADFDMGGGNQSLTIEMGEGADGSETIKRNDHATIEFNTDDVRKENDEGELEGTLEDDDGDNGEGDASTTIDTDGDNEGEDTGEDLGAFDPEDQEVVSRFDARYLDADGDLDLEGALNKEFWDNAAKGKEGLNEATYEYLKSKGIKQSTIKQVEAMALTQKDSEEQGVKAQDQKLFSIAGGPDKLKEALAWGKAGGYTKEQQARFNQITSGTDLAAKEEAVEALMSRFSRANPTPKPKLPKRNATNGQGGKGPSVKPFKDRAEMRAMRDGLRDNDVKGWAQYNARLRATKDF</sequence>
<feature type="region of interest" description="Disordered" evidence="1">
    <location>
        <begin position="229"/>
        <end position="276"/>
    </location>
</feature>
<comment type="caution">
    <text evidence="3">The sequence shown here is derived from an EMBL/GenBank/DDBJ whole genome shotgun (WGS) entry which is preliminary data.</text>
</comment>
<dbReference type="Proteomes" id="UP000430843">
    <property type="component" value="Unassembled WGS sequence"/>
</dbReference>
<evidence type="ECO:0008006" key="6">
    <source>
        <dbReference type="Google" id="ProtNLM"/>
    </source>
</evidence>
<reference evidence="3 5" key="2">
    <citation type="submission" date="2020-04" db="EMBL/GenBank/DDBJ databases">
        <title>Whole genome sequencing of clinical and environmental type strains of Ochrobactrum.</title>
        <authorList>
            <person name="Dharne M."/>
        </authorList>
    </citation>
    <scope>NUCLEOTIDE SEQUENCE [LARGE SCALE GENOMIC DNA]</scope>
    <source>
        <strain evidence="3 5">DSM 13340</strain>
    </source>
</reference>
<accession>A0A7X6JB28</accession>
<evidence type="ECO:0000313" key="2">
    <source>
        <dbReference type="EMBL" id="KAB2662747.1"/>
    </source>
</evidence>
<feature type="compositionally biased region" description="Acidic residues" evidence="1">
    <location>
        <begin position="77"/>
        <end position="88"/>
    </location>
</feature>
<dbReference type="RefSeq" id="WP_151678649.1">
    <property type="nucleotide sequence ID" value="NZ_WBWA01000028.1"/>
</dbReference>
<evidence type="ECO:0000313" key="3">
    <source>
        <dbReference type="EMBL" id="NKW09132.1"/>
    </source>
</evidence>
<dbReference type="EMBL" id="WBWA01000028">
    <property type="protein sequence ID" value="KAB2662747.1"/>
    <property type="molecule type" value="Genomic_DNA"/>
</dbReference>
<keyword evidence="4" id="KW-1185">Reference proteome</keyword>
<organism evidence="3 5">
    <name type="scientific">Brucella tritici</name>
    <dbReference type="NCBI Taxonomy" id="94626"/>
    <lineage>
        <taxon>Bacteria</taxon>
        <taxon>Pseudomonadati</taxon>
        <taxon>Pseudomonadota</taxon>
        <taxon>Alphaproteobacteria</taxon>
        <taxon>Hyphomicrobiales</taxon>
        <taxon>Brucellaceae</taxon>
        <taxon>Brucella/Ochrobactrum group</taxon>
        <taxon>Brucella</taxon>
    </lineage>
</organism>
<gene>
    <name evidence="2" type="ORF">F9K91_21160</name>
    <name evidence="3" type="ORF">HGG76_02485</name>
</gene>
<dbReference type="EMBL" id="JAAXZB010000001">
    <property type="protein sequence ID" value="NKW09132.1"/>
    <property type="molecule type" value="Genomic_DNA"/>
</dbReference>
<proteinExistence type="predicted"/>
<dbReference type="Proteomes" id="UP000558475">
    <property type="component" value="Unassembled WGS sequence"/>
</dbReference>
<protein>
    <recommendedName>
        <fullName evidence="6">Scaffolding protein</fullName>
    </recommendedName>
</protein>
<feature type="compositionally biased region" description="Acidic residues" evidence="1">
    <location>
        <begin position="51"/>
        <end position="68"/>
    </location>
</feature>
<evidence type="ECO:0000313" key="5">
    <source>
        <dbReference type="Proteomes" id="UP000558475"/>
    </source>
</evidence>
<feature type="compositionally biased region" description="Basic and acidic residues" evidence="1">
    <location>
        <begin position="261"/>
        <end position="276"/>
    </location>
</feature>
<feature type="compositionally biased region" description="Basic and acidic residues" evidence="1">
    <location>
        <begin position="29"/>
        <end position="50"/>
    </location>
</feature>
<feature type="region of interest" description="Disordered" evidence="1">
    <location>
        <begin position="1"/>
        <end position="99"/>
    </location>
</feature>
<dbReference type="AlphaFoldDB" id="A0A7X6JB28"/>
<evidence type="ECO:0000256" key="1">
    <source>
        <dbReference type="SAM" id="MobiDB-lite"/>
    </source>
</evidence>
<evidence type="ECO:0000313" key="4">
    <source>
        <dbReference type="Proteomes" id="UP000430843"/>
    </source>
</evidence>
<name>A0A7X6JB28_9HYPH</name>